<dbReference type="Pfam" id="PF03484">
    <property type="entry name" value="B5"/>
    <property type="match status" value="1"/>
</dbReference>
<keyword evidence="5 16" id="KW-0820">tRNA-binding</keyword>
<dbReference type="GO" id="GO:0005524">
    <property type="term" value="F:ATP binding"/>
    <property type="evidence" value="ECO:0007669"/>
    <property type="project" value="UniProtKB-UniRule"/>
</dbReference>
<dbReference type="PANTHER" id="PTHR10947:SF0">
    <property type="entry name" value="PHENYLALANINE--TRNA LIGASE BETA SUBUNIT"/>
    <property type="match status" value="1"/>
</dbReference>
<keyword evidence="7 15" id="KW-0479">Metal-binding</keyword>
<dbReference type="InterPro" id="IPR009061">
    <property type="entry name" value="DNA-bd_dom_put_sf"/>
</dbReference>
<keyword evidence="9 15" id="KW-0067">ATP-binding</keyword>
<feature type="binding site" evidence="15">
    <location>
        <position position="467"/>
    </location>
    <ligand>
        <name>Mg(2+)</name>
        <dbReference type="ChEBI" id="CHEBI:18420"/>
        <note>shared with alpha subunit</note>
    </ligand>
</feature>
<dbReference type="SUPFAM" id="SSF54991">
    <property type="entry name" value="Anticodon-binding domain of PheRS"/>
    <property type="match status" value="1"/>
</dbReference>
<evidence type="ECO:0000256" key="8">
    <source>
        <dbReference type="ARBA" id="ARBA00022741"/>
    </source>
</evidence>
<dbReference type="PROSITE" id="PS50886">
    <property type="entry name" value="TRBD"/>
    <property type="match status" value="1"/>
</dbReference>
<evidence type="ECO:0000256" key="14">
    <source>
        <dbReference type="ARBA" id="ARBA00049255"/>
    </source>
</evidence>
<dbReference type="Proteomes" id="UP000265614">
    <property type="component" value="Unassembled WGS sequence"/>
</dbReference>
<evidence type="ECO:0000259" key="19">
    <source>
        <dbReference type="PROSITE" id="PS51483"/>
    </source>
</evidence>
<evidence type="ECO:0000256" key="7">
    <source>
        <dbReference type="ARBA" id="ARBA00022723"/>
    </source>
</evidence>
<organism evidence="20 21">
    <name type="scientific">Vallicoccus soli</name>
    <dbReference type="NCBI Taxonomy" id="2339232"/>
    <lineage>
        <taxon>Bacteria</taxon>
        <taxon>Bacillati</taxon>
        <taxon>Actinomycetota</taxon>
        <taxon>Actinomycetes</taxon>
        <taxon>Motilibacterales</taxon>
        <taxon>Vallicoccaceae</taxon>
        <taxon>Vallicoccus</taxon>
    </lineage>
</organism>
<sequence>MRLPMSWLREHVELPEGVGAPEVADALVRAGLEVEGVDDLAASVTGPLVTGVVLSAEPEPQKNGKTITWCQVDVGEAEPRGIVCGAHNFGAGDAVVVALPGSVLPGGFAIARRKTYGHHSDGMICSAAELRVSEESDGIIVLPAGTAPGQDARPLLGLDDAVVDVQPTPDRGYALSVRGLAREVAAAYDLPFRDPVDHAAAGELVAAGPPGSHPVRVEDPGGCDAFVALRITGLDPARPSPEWLARRVTLAGMRSVSLAVDVTNYVMLELGQPLHAYDAARLQGPIVVRRARPGERLTTLDGTARALEPHDLLITDDSGPIGIAGVMGGADTEISATTTEVVLEAAHFDAASVSRSSRRHHVPSEASRRYERGVDPLLPLAAGLRAARLLAELGGGTLAPELTRVDTVADPAPVALPVRHPGDVAGREVPAEAVRRRLEQVGCAVSGDEVLRVVPPSWRPDLVDPADLVEEVLRLEGYDTLPSRLPAAPAGRGLTEDQRLRRRVGRLLATAGLVEAPSYPFVAESAADRLGLPADDARRHALRLANPLSDEAPLLRTTLLPGLLDALRRNSGRGAHDVALFEVGTVFRPRPGQAASAPALGALRRPTAQELAEQQAALPDQPTRLAAVLSGERWRSGWWGPGRPVAWADAVQLAREVGAAAGVVVEVVADEHAPWHPGRCAALRVEGRLVGHTGELHPGVARAWGVPERTAALELDLALLGRGGLVQGPHVSTYPVATQDVALVVPEGVPAAEVEAALREGAGALLESLRLFDVYTGAPVPEGSRSLAYGLRFRAPDRTLTSEEVGAARDAAVEEAARRTGAVLRGA</sequence>
<dbReference type="Pfam" id="PF03147">
    <property type="entry name" value="FDX-ACB"/>
    <property type="match status" value="1"/>
</dbReference>
<dbReference type="GO" id="GO:0009328">
    <property type="term" value="C:phenylalanine-tRNA ligase complex"/>
    <property type="evidence" value="ECO:0007669"/>
    <property type="project" value="TreeGrafter"/>
</dbReference>
<comment type="subcellular location">
    <subcellularLocation>
        <location evidence="1 15">Cytoplasm</location>
    </subcellularLocation>
</comment>
<evidence type="ECO:0000259" key="17">
    <source>
        <dbReference type="PROSITE" id="PS50886"/>
    </source>
</evidence>
<dbReference type="Gene3D" id="2.40.50.140">
    <property type="entry name" value="Nucleic acid-binding proteins"/>
    <property type="match status" value="1"/>
</dbReference>
<protein>
    <recommendedName>
        <fullName evidence="15">Phenylalanine--tRNA ligase beta subunit</fullName>
        <ecNumber evidence="15">6.1.1.20</ecNumber>
    </recommendedName>
    <alternativeName>
        <fullName evidence="15">Phenylalanyl-tRNA synthetase beta subunit</fullName>
        <shortName evidence="15">PheRS</shortName>
    </alternativeName>
</protein>
<keyword evidence="10 15" id="KW-0460">Magnesium</keyword>
<dbReference type="FunFam" id="3.30.930.10:FF:000130">
    <property type="entry name" value="Phenylalanine--tRNA ligase beta subunit"/>
    <property type="match status" value="1"/>
</dbReference>
<dbReference type="RefSeq" id="WP_119949417.1">
    <property type="nucleotide sequence ID" value="NZ_QZEZ01000002.1"/>
</dbReference>
<evidence type="ECO:0000256" key="4">
    <source>
        <dbReference type="ARBA" id="ARBA00022490"/>
    </source>
</evidence>
<evidence type="ECO:0000256" key="11">
    <source>
        <dbReference type="ARBA" id="ARBA00022884"/>
    </source>
</evidence>
<dbReference type="AlphaFoldDB" id="A0A3A3YY35"/>
<dbReference type="PROSITE" id="PS51483">
    <property type="entry name" value="B5"/>
    <property type="match status" value="1"/>
</dbReference>
<evidence type="ECO:0000256" key="13">
    <source>
        <dbReference type="ARBA" id="ARBA00023146"/>
    </source>
</evidence>
<dbReference type="InterPro" id="IPR036690">
    <property type="entry name" value="Fdx_antiC-bd_sf"/>
</dbReference>
<comment type="cofactor">
    <cofactor evidence="15">
        <name>Mg(2+)</name>
        <dbReference type="ChEBI" id="CHEBI:18420"/>
    </cofactor>
    <text evidence="15">Binds 2 magnesium ions per tetramer.</text>
</comment>
<dbReference type="FunFam" id="3.30.70.380:FF:000001">
    <property type="entry name" value="Phenylalanine--tRNA ligase beta subunit"/>
    <property type="match status" value="1"/>
</dbReference>
<comment type="similarity">
    <text evidence="2 15">Belongs to the phenylalanyl-tRNA synthetase beta subunit family. Type 1 subfamily.</text>
</comment>
<comment type="catalytic activity">
    <reaction evidence="14 15">
        <text>tRNA(Phe) + L-phenylalanine + ATP = L-phenylalanyl-tRNA(Phe) + AMP + diphosphate + H(+)</text>
        <dbReference type="Rhea" id="RHEA:19413"/>
        <dbReference type="Rhea" id="RHEA-COMP:9668"/>
        <dbReference type="Rhea" id="RHEA-COMP:9699"/>
        <dbReference type="ChEBI" id="CHEBI:15378"/>
        <dbReference type="ChEBI" id="CHEBI:30616"/>
        <dbReference type="ChEBI" id="CHEBI:33019"/>
        <dbReference type="ChEBI" id="CHEBI:58095"/>
        <dbReference type="ChEBI" id="CHEBI:78442"/>
        <dbReference type="ChEBI" id="CHEBI:78531"/>
        <dbReference type="ChEBI" id="CHEBI:456215"/>
        <dbReference type="EC" id="6.1.1.20"/>
    </reaction>
</comment>
<dbReference type="CDD" id="cd00769">
    <property type="entry name" value="PheRS_beta_core"/>
    <property type="match status" value="1"/>
</dbReference>
<dbReference type="SMART" id="SM00874">
    <property type="entry name" value="B5"/>
    <property type="match status" value="1"/>
</dbReference>
<dbReference type="InterPro" id="IPR041616">
    <property type="entry name" value="PheRS_beta_core"/>
</dbReference>
<evidence type="ECO:0000256" key="5">
    <source>
        <dbReference type="ARBA" id="ARBA00022555"/>
    </source>
</evidence>
<dbReference type="SMART" id="SM00873">
    <property type="entry name" value="B3_4"/>
    <property type="match status" value="1"/>
</dbReference>
<dbReference type="EC" id="6.1.1.20" evidence="15"/>
<evidence type="ECO:0000256" key="16">
    <source>
        <dbReference type="PROSITE-ProRule" id="PRU00209"/>
    </source>
</evidence>
<dbReference type="InterPro" id="IPR004532">
    <property type="entry name" value="Phe-tRNA-ligase_IIc_bsu_bact"/>
</dbReference>
<keyword evidence="11 16" id="KW-0694">RNA-binding</keyword>
<dbReference type="SUPFAM" id="SSF50249">
    <property type="entry name" value="Nucleic acid-binding proteins"/>
    <property type="match status" value="1"/>
</dbReference>
<dbReference type="InterPro" id="IPR002547">
    <property type="entry name" value="tRNA-bd_dom"/>
</dbReference>
<evidence type="ECO:0000313" key="21">
    <source>
        <dbReference type="Proteomes" id="UP000265614"/>
    </source>
</evidence>
<dbReference type="InterPro" id="IPR012340">
    <property type="entry name" value="NA-bd_OB-fold"/>
</dbReference>
<dbReference type="OrthoDB" id="9805455at2"/>
<feature type="domain" description="FDX-ACB" evidence="18">
    <location>
        <begin position="732"/>
        <end position="825"/>
    </location>
</feature>
<dbReference type="SUPFAM" id="SSF56037">
    <property type="entry name" value="PheT/TilS domain"/>
    <property type="match status" value="1"/>
</dbReference>
<proteinExistence type="inferred from homology"/>
<evidence type="ECO:0000256" key="10">
    <source>
        <dbReference type="ARBA" id="ARBA00022842"/>
    </source>
</evidence>
<dbReference type="PROSITE" id="PS51447">
    <property type="entry name" value="FDX_ACB"/>
    <property type="match status" value="1"/>
</dbReference>
<feature type="domain" description="B5" evidence="19">
    <location>
        <begin position="409"/>
        <end position="483"/>
    </location>
</feature>
<reference evidence="20 21" key="1">
    <citation type="submission" date="2018-09" db="EMBL/GenBank/DDBJ databases">
        <title>YIM 75000 draft genome.</title>
        <authorList>
            <person name="Tang S."/>
            <person name="Feng Y."/>
        </authorList>
    </citation>
    <scope>NUCLEOTIDE SEQUENCE [LARGE SCALE GENOMIC DNA]</scope>
    <source>
        <strain evidence="20 21">YIM 75000</strain>
    </source>
</reference>
<dbReference type="InterPro" id="IPR020825">
    <property type="entry name" value="Phe-tRNA_synthase-like_B3/B4"/>
</dbReference>
<evidence type="ECO:0000256" key="6">
    <source>
        <dbReference type="ARBA" id="ARBA00022598"/>
    </source>
</evidence>
<evidence type="ECO:0000313" key="20">
    <source>
        <dbReference type="EMBL" id="RJK96701.1"/>
    </source>
</evidence>
<feature type="domain" description="TRNA-binding" evidence="17">
    <location>
        <begin position="42"/>
        <end position="153"/>
    </location>
</feature>
<dbReference type="Gene3D" id="3.30.930.10">
    <property type="entry name" value="Bira Bifunctional Protein, Domain 2"/>
    <property type="match status" value="1"/>
</dbReference>
<dbReference type="HAMAP" id="MF_00283">
    <property type="entry name" value="Phe_tRNA_synth_beta1"/>
    <property type="match status" value="1"/>
</dbReference>
<keyword evidence="12 15" id="KW-0648">Protein biosynthesis</keyword>
<keyword evidence="13 15" id="KW-0030">Aminoacyl-tRNA synthetase</keyword>
<keyword evidence="21" id="KW-1185">Reference proteome</keyword>
<evidence type="ECO:0000256" key="15">
    <source>
        <dbReference type="HAMAP-Rule" id="MF_00283"/>
    </source>
</evidence>
<evidence type="ECO:0000259" key="18">
    <source>
        <dbReference type="PROSITE" id="PS51447"/>
    </source>
</evidence>
<comment type="caution">
    <text evidence="20">The sequence shown here is derived from an EMBL/GenBank/DDBJ whole genome shotgun (WGS) entry which is preliminary data.</text>
</comment>
<dbReference type="GO" id="GO:0006432">
    <property type="term" value="P:phenylalanyl-tRNA aminoacylation"/>
    <property type="evidence" value="ECO:0007669"/>
    <property type="project" value="UniProtKB-UniRule"/>
</dbReference>
<keyword evidence="6 15" id="KW-0436">Ligase</keyword>
<dbReference type="EMBL" id="QZEZ01000002">
    <property type="protein sequence ID" value="RJK96701.1"/>
    <property type="molecule type" value="Genomic_DNA"/>
</dbReference>
<keyword evidence="4 15" id="KW-0963">Cytoplasm</keyword>
<dbReference type="PANTHER" id="PTHR10947">
    <property type="entry name" value="PHENYLALANYL-TRNA SYNTHETASE BETA CHAIN AND LEUCINE-RICH REPEAT-CONTAINING PROTEIN 47"/>
    <property type="match status" value="1"/>
</dbReference>
<feature type="binding site" evidence="15">
    <location>
        <position position="471"/>
    </location>
    <ligand>
        <name>Mg(2+)</name>
        <dbReference type="ChEBI" id="CHEBI:18420"/>
        <note>shared with alpha subunit</note>
    </ligand>
</feature>
<evidence type="ECO:0000256" key="3">
    <source>
        <dbReference type="ARBA" id="ARBA00011209"/>
    </source>
</evidence>
<feature type="binding site" evidence="15">
    <location>
        <position position="461"/>
    </location>
    <ligand>
        <name>Mg(2+)</name>
        <dbReference type="ChEBI" id="CHEBI:18420"/>
        <note>shared with alpha subunit</note>
    </ligand>
</feature>
<dbReference type="Gene3D" id="3.30.56.10">
    <property type="match status" value="2"/>
</dbReference>
<dbReference type="InterPro" id="IPR005146">
    <property type="entry name" value="B3/B4_tRNA-bd"/>
</dbReference>
<dbReference type="GO" id="GO:0000049">
    <property type="term" value="F:tRNA binding"/>
    <property type="evidence" value="ECO:0007669"/>
    <property type="project" value="UniProtKB-UniRule"/>
</dbReference>
<dbReference type="InterPro" id="IPR005147">
    <property type="entry name" value="tRNA_synthase_B5-dom"/>
</dbReference>
<dbReference type="SMART" id="SM00896">
    <property type="entry name" value="FDX-ACB"/>
    <property type="match status" value="1"/>
</dbReference>
<evidence type="ECO:0000256" key="1">
    <source>
        <dbReference type="ARBA" id="ARBA00004496"/>
    </source>
</evidence>
<accession>A0A3A3YY35</accession>
<dbReference type="GO" id="GO:0004826">
    <property type="term" value="F:phenylalanine-tRNA ligase activity"/>
    <property type="evidence" value="ECO:0007669"/>
    <property type="project" value="UniProtKB-UniRule"/>
</dbReference>
<feature type="binding site" evidence="15">
    <location>
        <position position="470"/>
    </location>
    <ligand>
        <name>Mg(2+)</name>
        <dbReference type="ChEBI" id="CHEBI:18420"/>
        <note>shared with alpha subunit</note>
    </ligand>
</feature>
<dbReference type="GO" id="GO:0000287">
    <property type="term" value="F:magnesium ion binding"/>
    <property type="evidence" value="ECO:0007669"/>
    <property type="project" value="UniProtKB-UniRule"/>
</dbReference>
<evidence type="ECO:0000256" key="12">
    <source>
        <dbReference type="ARBA" id="ARBA00022917"/>
    </source>
</evidence>
<dbReference type="NCBIfam" id="TIGR00472">
    <property type="entry name" value="pheT_bact"/>
    <property type="match status" value="1"/>
</dbReference>
<dbReference type="FunFam" id="2.40.50.140:FF:000045">
    <property type="entry name" value="Phenylalanine--tRNA ligase beta subunit"/>
    <property type="match status" value="1"/>
</dbReference>
<dbReference type="Pfam" id="PF01588">
    <property type="entry name" value="tRNA_bind"/>
    <property type="match status" value="1"/>
</dbReference>
<keyword evidence="8 15" id="KW-0547">Nucleotide-binding</keyword>
<dbReference type="SUPFAM" id="SSF55681">
    <property type="entry name" value="Class II aaRS and biotin synthetases"/>
    <property type="match status" value="1"/>
</dbReference>
<dbReference type="InterPro" id="IPR045060">
    <property type="entry name" value="Phe-tRNA-ligase_IIc_bsu"/>
</dbReference>
<dbReference type="InterPro" id="IPR033714">
    <property type="entry name" value="tRNA_bind_bactPheRS"/>
</dbReference>
<dbReference type="Gene3D" id="3.30.70.380">
    <property type="entry name" value="Ferrodoxin-fold anticodon-binding domain"/>
    <property type="match status" value="1"/>
</dbReference>
<dbReference type="CDD" id="cd02796">
    <property type="entry name" value="tRNA_bind_bactPheRS"/>
    <property type="match status" value="1"/>
</dbReference>
<dbReference type="InterPro" id="IPR045864">
    <property type="entry name" value="aa-tRNA-synth_II/BPL/LPL"/>
</dbReference>
<dbReference type="InterPro" id="IPR005121">
    <property type="entry name" value="Fdx_antiC-bd"/>
</dbReference>
<gene>
    <name evidence="15" type="primary">pheT</name>
    <name evidence="20" type="ORF">D5H78_05290</name>
</gene>
<dbReference type="SUPFAM" id="SSF46955">
    <property type="entry name" value="Putative DNA-binding domain"/>
    <property type="match status" value="1"/>
</dbReference>
<dbReference type="Pfam" id="PF17759">
    <property type="entry name" value="tRNA_synthFbeta"/>
    <property type="match status" value="1"/>
</dbReference>
<dbReference type="Gene3D" id="3.50.40.10">
    <property type="entry name" value="Phenylalanyl-trna Synthetase, Chain B, domain 3"/>
    <property type="match status" value="1"/>
</dbReference>
<comment type="subunit">
    <text evidence="3 15">Tetramer of two alpha and two beta subunits.</text>
</comment>
<dbReference type="Pfam" id="PF03483">
    <property type="entry name" value="B3_4"/>
    <property type="match status" value="1"/>
</dbReference>
<name>A0A3A3YY35_9ACTN</name>
<evidence type="ECO:0000256" key="2">
    <source>
        <dbReference type="ARBA" id="ARBA00008653"/>
    </source>
</evidence>
<evidence type="ECO:0000256" key="9">
    <source>
        <dbReference type="ARBA" id="ARBA00022840"/>
    </source>
</evidence>